<dbReference type="STRING" id="525373.HMPREF0766_12426"/>
<dbReference type="eggNOG" id="ENOG502ZBM1">
    <property type="taxonomic scope" value="Bacteria"/>
</dbReference>
<protein>
    <recommendedName>
        <fullName evidence="3">Phage major capsid protein E</fullName>
    </recommendedName>
</protein>
<organism evidence="1 2">
    <name type="scientific">Sphingobacterium spiritivorum ATCC 33861</name>
    <dbReference type="NCBI Taxonomy" id="525373"/>
    <lineage>
        <taxon>Bacteria</taxon>
        <taxon>Pseudomonadati</taxon>
        <taxon>Bacteroidota</taxon>
        <taxon>Sphingobacteriia</taxon>
        <taxon>Sphingobacteriales</taxon>
        <taxon>Sphingobacteriaceae</taxon>
        <taxon>Sphingobacterium</taxon>
    </lineage>
</organism>
<dbReference type="OrthoDB" id="1269635at2"/>
<dbReference type="Proteomes" id="UP000006258">
    <property type="component" value="Unassembled WGS sequence"/>
</dbReference>
<proteinExistence type="predicted"/>
<reference evidence="1" key="1">
    <citation type="submission" date="2010-07" db="EMBL/GenBank/DDBJ databases">
        <authorList>
            <person name="Muzny D."/>
            <person name="Qin X."/>
            <person name="Buhay C."/>
            <person name="Dugan-Rocha S."/>
            <person name="Ding Y."/>
            <person name="Chen G."/>
            <person name="Hawes A."/>
            <person name="Holder M."/>
            <person name="Jhangiani S."/>
            <person name="Johnson A."/>
            <person name="Khan Z."/>
            <person name="Li Z."/>
            <person name="Liu W."/>
            <person name="Liu X."/>
            <person name="Perez L."/>
            <person name="Shen H."/>
            <person name="Wang Q."/>
            <person name="Watt J."/>
            <person name="Xi L."/>
            <person name="Xin Y."/>
            <person name="Zhou J."/>
            <person name="Deng J."/>
            <person name="Jiang H."/>
            <person name="Liu Y."/>
            <person name="Qu J."/>
            <person name="Song X.-Z."/>
            <person name="Zhang L."/>
            <person name="Villasana D."/>
            <person name="Johnson A."/>
            <person name="Liu J."/>
            <person name="Liyanage D."/>
            <person name="Lorensuhewa L."/>
            <person name="Robinson T."/>
            <person name="Song A."/>
            <person name="Song B.-B."/>
            <person name="Dinh H."/>
            <person name="Thornton R."/>
            <person name="Coyle M."/>
            <person name="Francisco L."/>
            <person name="Jackson L."/>
            <person name="Javaid M."/>
            <person name="Korchina V."/>
            <person name="Kovar C."/>
            <person name="Mata R."/>
            <person name="Mathew T."/>
            <person name="Ngo R."/>
            <person name="Nguyen L."/>
            <person name="Nguyen N."/>
            <person name="Okwuonu G."/>
            <person name="Ongeri F."/>
            <person name="Pham C."/>
            <person name="Simmons D."/>
            <person name="Wilczek-Boney K."/>
            <person name="Hale W."/>
            <person name="Jakkamsetti A."/>
            <person name="Pham P."/>
            <person name="Ruth R."/>
            <person name="San Lucas F."/>
            <person name="Warren J."/>
            <person name="Zhang J."/>
            <person name="Zhao Z."/>
            <person name="Zhou C."/>
            <person name="Zhu D."/>
            <person name="Lee S."/>
            <person name="Bess C."/>
            <person name="Blankenburg K."/>
            <person name="Forbes L."/>
            <person name="Fu Q."/>
            <person name="Gubbala S."/>
            <person name="Hirani K."/>
            <person name="Jayaseelan J.C."/>
            <person name="Lara F."/>
            <person name="Munidasa M."/>
            <person name="Palculict T."/>
            <person name="Patil S."/>
            <person name="Pu L.-L."/>
            <person name="Saada N."/>
            <person name="Tang L."/>
            <person name="Weissenberger G."/>
            <person name="Zhu Y."/>
            <person name="Hemphill L."/>
            <person name="Shang Y."/>
            <person name="Youmans B."/>
            <person name="Ayvaz T."/>
            <person name="Ross M."/>
            <person name="Santibanez J."/>
            <person name="Aqrawi P."/>
            <person name="Gross S."/>
            <person name="Joshi V."/>
            <person name="Fowler G."/>
            <person name="Nazareth L."/>
            <person name="Reid J."/>
            <person name="Worley K."/>
            <person name="Petrosino J."/>
            <person name="Highlander S."/>
            <person name="Gibbs R."/>
        </authorList>
    </citation>
    <scope>NUCLEOTIDE SEQUENCE [LARGE SCALE GENOMIC DNA]</scope>
    <source>
        <strain evidence="1">ATCC 33861</strain>
    </source>
</reference>
<dbReference type="RefSeq" id="WP_002992966.1">
    <property type="nucleotide sequence ID" value="NZ_GL379770.1"/>
</dbReference>
<dbReference type="AlphaFoldDB" id="D7VN56"/>
<evidence type="ECO:0008006" key="3">
    <source>
        <dbReference type="Google" id="ProtNLM"/>
    </source>
</evidence>
<accession>D7VN56</accession>
<evidence type="ECO:0000313" key="2">
    <source>
        <dbReference type="Proteomes" id="UP000006258"/>
    </source>
</evidence>
<sequence length="360" mass="40002">MAEQTQFIKYIQKYFTGFIASVYKTINGEKNAPKYLYKQMLTPKPSVDGKWTSLLADNQNVAADVVAMDSPLPLKLRPSMGSVSGDIPKLGMELKMNENQLDQVDTMLAKNADIKDIVTEIFDDTKRCIVGVEEQKEYLFLRGFSSGIALTDNDNVGTGVRVNYGYTNQAGVPVVWSNANLATMTPVADLQREIDKADALGITIGYISIDKTSLDIARRCNEVKDLYAVANGNFSDTKPSPSNKNFPSFLEEELGVKLIVVNRSIKFEKDGAKKTVKAWDEGKAILHPDLLVGQLVWKKPVESDHQSKAVEYRQGEHGALLSKYVTHKPFGEFTDIQARNVPVINNVNEIFQLDTKTVQA</sequence>
<dbReference type="EMBL" id="ACHA02000011">
    <property type="protein sequence ID" value="EFK57353.1"/>
    <property type="molecule type" value="Genomic_DNA"/>
</dbReference>
<gene>
    <name evidence="1" type="ORF">HMPREF0766_12426</name>
</gene>
<comment type="caution">
    <text evidence="1">The sequence shown here is derived from an EMBL/GenBank/DDBJ whole genome shotgun (WGS) entry which is preliminary data.</text>
</comment>
<dbReference type="GeneID" id="95427973"/>
<name>D7VN56_SPHSI</name>
<evidence type="ECO:0000313" key="1">
    <source>
        <dbReference type="EMBL" id="EFK57353.1"/>
    </source>
</evidence>
<dbReference type="HOGENOM" id="CLU_051630_0_0_10"/>
<keyword evidence="2" id="KW-1185">Reference proteome</keyword>